<evidence type="ECO:0000259" key="5">
    <source>
        <dbReference type="Pfam" id="PF01557"/>
    </source>
</evidence>
<proteinExistence type="inferred from homology"/>
<dbReference type="InterPro" id="IPR006680">
    <property type="entry name" value="Amidohydro-rel"/>
</dbReference>
<dbReference type="SUPFAM" id="SSF51556">
    <property type="entry name" value="Metallo-dependent hydrolases"/>
    <property type="match status" value="1"/>
</dbReference>
<dbReference type="CDD" id="cd01299">
    <property type="entry name" value="Met_dep_hydrolase_A"/>
    <property type="match status" value="1"/>
</dbReference>
<organism evidence="7 8">
    <name type="scientific">Aspergillus pseudoustus</name>
    <dbReference type="NCBI Taxonomy" id="1810923"/>
    <lineage>
        <taxon>Eukaryota</taxon>
        <taxon>Fungi</taxon>
        <taxon>Dikarya</taxon>
        <taxon>Ascomycota</taxon>
        <taxon>Pezizomycotina</taxon>
        <taxon>Eurotiomycetes</taxon>
        <taxon>Eurotiomycetidae</taxon>
        <taxon>Eurotiales</taxon>
        <taxon>Aspergillaceae</taxon>
        <taxon>Aspergillus</taxon>
        <taxon>Aspergillus subgen. Nidulantes</taxon>
    </lineage>
</organism>
<dbReference type="InterPro" id="IPR011059">
    <property type="entry name" value="Metal-dep_hydrolase_composite"/>
</dbReference>
<feature type="domain" description="Fumarylacetoacetase-like C-terminal" evidence="5">
    <location>
        <begin position="551"/>
        <end position="763"/>
    </location>
</feature>
<dbReference type="Gene3D" id="2.30.40.10">
    <property type="entry name" value="Urease, subunit C, domain 1"/>
    <property type="match status" value="1"/>
</dbReference>
<dbReference type="Proteomes" id="UP001610446">
    <property type="component" value="Unassembled WGS sequence"/>
</dbReference>
<evidence type="ECO:0000259" key="6">
    <source>
        <dbReference type="Pfam" id="PF01979"/>
    </source>
</evidence>
<keyword evidence="8" id="KW-1185">Reference proteome</keyword>
<evidence type="ECO:0000313" key="8">
    <source>
        <dbReference type="Proteomes" id="UP001610446"/>
    </source>
</evidence>
<dbReference type="Pfam" id="PF01557">
    <property type="entry name" value="FAA_hydrolase"/>
    <property type="match status" value="1"/>
</dbReference>
<dbReference type="InterPro" id="IPR057744">
    <property type="entry name" value="OTAase-like"/>
</dbReference>
<dbReference type="Pfam" id="PF00561">
    <property type="entry name" value="Abhydrolase_1"/>
    <property type="match status" value="1"/>
</dbReference>
<reference evidence="7 8" key="1">
    <citation type="submission" date="2024-07" db="EMBL/GenBank/DDBJ databases">
        <title>Section-level genome sequencing and comparative genomics of Aspergillus sections Usti and Cavernicolus.</title>
        <authorList>
            <consortium name="Lawrence Berkeley National Laboratory"/>
            <person name="Nybo J.L."/>
            <person name="Vesth T.C."/>
            <person name="Theobald S."/>
            <person name="Frisvad J.C."/>
            <person name="Larsen T.O."/>
            <person name="Kjaerboelling I."/>
            <person name="Rothschild-Mancinelli K."/>
            <person name="Lyhne E.K."/>
            <person name="Kogle M.E."/>
            <person name="Barry K."/>
            <person name="Clum A."/>
            <person name="Na H."/>
            <person name="Ledsgaard L."/>
            <person name="Lin J."/>
            <person name="Lipzen A."/>
            <person name="Kuo A."/>
            <person name="Riley R."/>
            <person name="Mondo S."/>
            <person name="Labutti K."/>
            <person name="Haridas S."/>
            <person name="Pangalinan J."/>
            <person name="Salamov A.A."/>
            <person name="Simmons B.A."/>
            <person name="Magnuson J.K."/>
            <person name="Chen J."/>
            <person name="Drula E."/>
            <person name="Henrissat B."/>
            <person name="Wiebenga A."/>
            <person name="Lubbers R.J."/>
            <person name="Gomes A.C."/>
            <person name="Makela M.R."/>
            <person name="Stajich J."/>
            <person name="Grigoriev I.V."/>
            <person name="Mortensen U.H."/>
            <person name="De Vries R.P."/>
            <person name="Baker S.E."/>
            <person name="Andersen M.R."/>
        </authorList>
    </citation>
    <scope>NUCLEOTIDE SEQUENCE [LARGE SCALE GENOMIC DNA]</scope>
    <source>
        <strain evidence="7 8">CBS 123904</strain>
    </source>
</reference>
<dbReference type="EMBL" id="JBFXLU010000053">
    <property type="protein sequence ID" value="KAL2847857.1"/>
    <property type="molecule type" value="Genomic_DNA"/>
</dbReference>
<evidence type="ECO:0000256" key="1">
    <source>
        <dbReference type="ARBA" id="ARBA00010211"/>
    </source>
</evidence>
<evidence type="ECO:0000256" key="3">
    <source>
        <dbReference type="SAM" id="MobiDB-lite"/>
    </source>
</evidence>
<dbReference type="SUPFAM" id="SSF53474">
    <property type="entry name" value="alpha/beta-Hydrolases"/>
    <property type="match status" value="1"/>
</dbReference>
<feature type="region of interest" description="Disordered" evidence="3">
    <location>
        <begin position="1"/>
        <end position="27"/>
    </location>
</feature>
<dbReference type="PANTHER" id="PTHR11820">
    <property type="entry name" value="ACYLPYRUVASE"/>
    <property type="match status" value="1"/>
</dbReference>
<dbReference type="SUPFAM" id="SSF56529">
    <property type="entry name" value="FAH"/>
    <property type="match status" value="1"/>
</dbReference>
<evidence type="ECO:0008006" key="9">
    <source>
        <dbReference type="Google" id="ProtNLM"/>
    </source>
</evidence>
<feature type="domain" description="AB hydrolase-1" evidence="4">
    <location>
        <begin position="823"/>
        <end position="1056"/>
    </location>
</feature>
<keyword evidence="2" id="KW-0479">Metal-binding</keyword>
<evidence type="ECO:0000259" key="4">
    <source>
        <dbReference type="Pfam" id="PF00561"/>
    </source>
</evidence>
<dbReference type="InterPro" id="IPR011234">
    <property type="entry name" value="Fumarylacetoacetase-like_C"/>
</dbReference>
<dbReference type="InterPro" id="IPR036663">
    <property type="entry name" value="Fumarylacetoacetase_C_sf"/>
</dbReference>
<protein>
    <recommendedName>
        <fullName evidence="9">Fumarylacetoacetate hydrolase</fullName>
    </recommendedName>
</protein>
<comment type="similarity">
    <text evidence="1">Belongs to the FAH family.</text>
</comment>
<dbReference type="PANTHER" id="PTHR11820:SF7">
    <property type="entry name" value="ACYLPYRUVASE FAHD1, MITOCHONDRIAL"/>
    <property type="match status" value="1"/>
</dbReference>
<dbReference type="Gene3D" id="3.40.50.1820">
    <property type="entry name" value="alpha/beta hydrolase"/>
    <property type="match status" value="1"/>
</dbReference>
<accession>A0ABR4K969</accession>
<feature type="domain" description="Amidohydrolase-related" evidence="6">
    <location>
        <begin position="108"/>
        <end position="453"/>
    </location>
</feature>
<dbReference type="InterPro" id="IPR029058">
    <property type="entry name" value="AB_hydrolase_fold"/>
</dbReference>
<dbReference type="Gene3D" id="3.20.20.140">
    <property type="entry name" value="Metal-dependent hydrolases"/>
    <property type="match status" value="1"/>
</dbReference>
<evidence type="ECO:0000256" key="2">
    <source>
        <dbReference type="ARBA" id="ARBA00022723"/>
    </source>
</evidence>
<dbReference type="InterPro" id="IPR000073">
    <property type="entry name" value="AB_hydrolase_1"/>
</dbReference>
<evidence type="ECO:0000313" key="7">
    <source>
        <dbReference type="EMBL" id="KAL2847857.1"/>
    </source>
</evidence>
<dbReference type="Gene3D" id="3.90.850.10">
    <property type="entry name" value="Fumarylacetoacetase-like, C-terminal domain"/>
    <property type="match status" value="1"/>
</dbReference>
<gene>
    <name evidence="7" type="ORF">BJY01DRAFT_262843</name>
</gene>
<dbReference type="InterPro" id="IPR032466">
    <property type="entry name" value="Metal_Hydrolase"/>
</dbReference>
<feature type="compositionally biased region" description="Low complexity" evidence="3">
    <location>
        <begin position="12"/>
        <end position="25"/>
    </location>
</feature>
<name>A0ABR4K969_9EURO</name>
<dbReference type="Pfam" id="PF01979">
    <property type="entry name" value="Amidohydro_1"/>
    <property type="match status" value="1"/>
</dbReference>
<dbReference type="SUPFAM" id="SSF51338">
    <property type="entry name" value="Composite domain of metallo-dependent hydrolases"/>
    <property type="match status" value="1"/>
</dbReference>
<sequence>MAPGILTNGGYSHASSPAKPPAANAYPHESLRFDPRLKPKSYKIAGTPPDSTILLLDVNILDSTGTPPYRGDVLIQGERFAAVGSVPNIDNLRQDPKVRIIDGRGRTLLSGLGDAHAHFTWNNNALELLGNIGVEEHALITARSARCYIDSGYTMCYGAASAKDRLDCVIRDAINAGEIPGPRLLANGREIGKRDAELAPGITAYADGPLEMREVIRRHAKVVGVDQIKLSMSGEAIMEGRDAEECFFAEEETAACVDEAHRLGLRVCAHARARESVIQCVEYGVDVIYHASYTDTLGMDLLQKAKHRLVVAPAINWLYATVHEAEPYGYTFEEAERVGYKKELDVAVRAMKEMHRRGITVLPGGDYGFAWCPHGTYARDLEHFVKLLDFTPMESIIAATAGVAKLFMQENELGKILPGYYADCILVNGDPLEDISVLQDHSKLDVIMINGRIHKSKPDEVAASLPQQLSLREKKTYFNYVAFQDELGRSHIGHLDFANETIQPLTMASGSPLHSLQEVIELADDVVRDSSAAPVALSEVKLLAPLTDRDVLCVGNNYRQHVKEFRQSGFDTSGDAVDSAPLPTIFTKRSTSIIAGGEEIYPHAKFTQTLDYEGEIGVIIGKPGFNITEKNAMDHVWGFTIINDVTARERQRDHKQFFIGKSPDTFCPMGPIAVPAAALSGNLRVQTFVNGDKRQDGSTADLIYSIPKLIEVISKGMTLQPGDVIATGTPQGVGVGHNPPLFLKPGDLVEVSVSGLGTLSNRIAGSTGPNPTLDLVRKQSHLPTYNLDRSWGGVGLTKLGTDHRVNVRDLPAKSASPGSNNNILVFIHGLGASLEYYQPLIDAGKLQETHRIILYDLDGHGLTPAHASKTATLSTYAATLHQLLATKDITASTPITLIGWSLGGLIAMLFSEHHPSLVKNLILLGPGPSPFPAPGVGVFTKRAALARSDGMSASRIADDVAAAATGPSANALVVSAVRQFLLSTHPEGYAKGCVALARSVDVVIQVERLRMPVLIVAGSEDKISPVELARKYEGRIRGDVRVQVLEGVGHWHVLEDLQGTVDAITGFVGDH</sequence>
<dbReference type="PRINTS" id="PR00111">
    <property type="entry name" value="ABHYDROLASE"/>
</dbReference>
<comment type="caution">
    <text evidence="7">The sequence shown here is derived from an EMBL/GenBank/DDBJ whole genome shotgun (WGS) entry which is preliminary data.</text>
</comment>